<dbReference type="InterPro" id="IPR007378">
    <property type="entry name" value="Tic22-like"/>
</dbReference>
<evidence type="ECO:0000256" key="1">
    <source>
        <dbReference type="ARBA" id="ARBA00004229"/>
    </source>
</evidence>
<evidence type="ECO:0000313" key="6">
    <source>
        <dbReference type="Proteomes" id="UP001224775"/>
    </source>
</evidence>
<comment type="subcellular location">
    <subcellularLocation>
        <location evidence="1">Plastid</location>
        <location evidence="1">Chloroplast</location>
    </subcellularLocation>
</comment>
<dbReference type="PANTHER" id="PTHR33926">
    <property type="entry name" value="PROTEIN TIC 22, CHLOROPLASTIC"/>
    <property type="match status" value="1"/>
</dbReference>
<keyword evidence="4" id="KW-1133">Transmembrane helix</keyword>
<evidence type="ECO:0000256" key="4">
    <source>
        <dbReference type="SAM" id="Phobius"/>
    </source>
</evidence>
<keyword evidence="3" id="KW-0934">Plastid</keyword>
<dbReference type="AlphaFoldDB" id="A0AAD8Y4S4"/>
<proteinExistence type="predicted"/>
<comment type="caution">
    <text evidence="5">The sequence shown here is derived from an EMBL/GenBank/DDBJ whole genome shotgun (WGS) entry which is preliminary data.</text>
</comment>
<keyword evidence="6" id="KW-1185">Reference proteome</keyword>
<protein>
    <submittedName>
        <fullName evidence="5">Uncharacterized protein</fullName>
    </submittedName>
</protein>
<feature type="transmembrane region" description="Helical" evidence="4">
    <location>
        <begin position="90"/>
        <end position="113"/>
    </location>
</feature>
<keyword evidence="4" id="KW-0472">Membrane</keyword>
<sequence length="347" mass="37087">MPSMVKYSTFYAAALAIAGTTEGFAPISSSRKAGTATTLPSPEAILQQHQRALAPSANLQIQSHDTSCALQQHTTTTLQMSSNNDNEGPAPITAIFISLVLLFFVVSAFAPLLDFASIQPSNQDLNLGDAVVTRQDDTNKLKNYQSKFDALSSTRIQQKLANLPVFYIAQDGGMQENIYFSYSEATKAASGEGSVVKVTTLDQIMYPLILKREGMFKPTAATPIEVKNAIASSSSTTYKLVPSAAAVTDAKDTGTTLKEGDIPLFSIARLAFAGSGGQPQVPLFLERADGVTSYTRLGKSDEAVVRTTSLLDVLDSMERGTRPAVGQLEFYGNAEDVLKADEMSSSQ</sequence>
<evidence type="ECO:0000256" key="3">
    <source>
        <dbReference type="ARBA" id="ARBA00022640"/>
    </source>
</evidence>
<dbReference type="GO" id="GO:0009507">
    <property type="term" value="C:chloroplast"/>
    <property type="evidence" value="ECO:0007669"/>
    <property type="project" value="UniProtKB-SubCell"/>
</dbReference>
<evidence type="ECO:0000256" key="2">
    <source>
        <dbReference type="ARBA" id="ARBA00022528"/>
    </source>
</evidence>
<keyword evidence="2" id="KW-0150">Chloroplast</keyword>
<organism evidence="5 6">
    <name type="scientific">Skeletonema marinoi</name>
    <dbReference type="NCBI Taxonomy" id="267567"/>
    <lineage>
        <taxon>Eukaryota</taxon>
        <taxon>Sar</taxon>
        <taxon>Stramenopiles</taxon>
        <taxon>Ochrophyta</taxon>
        <taxon>Bacillariophyta</taxon>
        <taxon>Coscinodiscophyceae</taxon>
        <taxon>Thalassiosirophycidae</taxon>
        <taxon>Thalassiosirales</taxon>
        <taxon>Skeletonemataceae</taxon>
        <taxon>Skeletonema</taxon>
        <taxon>Skeletonema marinoi-dohrnii complex</taxon>
    </lineage>
</organism>
<accession>A0AAD8Y4S4</accession>
<reference evidence="5" key="1">
    <citation type="submission" date="2023-06" db="EMBL/GenBank/DDBJ databases">
        <title>Survivors Of The Sea: Transcriptome response of Skeletonema marinoi to long-term dormancy.</title>
        <authorList>
            <person name="Pinder M.I.M."/>
            <person name="Kourtchenko O."/>
            <person name="Robertson E.K."/>
            <person name="Larsson T."/>
            <person name="Maumus F."/>
            <person name="Osuna-Cruz C.M."/>
            <person name="Vancaester E."/>
            <person name="Stenow R."/>
            <person name="Vandepoele K."/>
            <person name="Ploug H."/>
            <person name="Bruchert V."/>
            <person name="Godhe A."/>
            <person name="Topel M."/>
        </authorList>
    </citation>
    <scope>NUCLEOTIDE SEQUENCE</scope>
    <source>
        <strain evidence="5">R05AC</strain>
    </source>
</reference>
<gene>
    <name evidence="5" type="ORF">QTG54_010358</name>
</gene>
<dbReference type="GO" id="GO:0015031">
    <property type="term" value="P:protein transport"/>
    <property type="evidence" value="ECO:0007669"/>
    <property type="project" value="InterPro"/>
</dbReference>
<evidence type="ECO:0000313" key="5">
    <source>
        <dbReference type="EMBL" id="KAK1739042.1"/>
    </source>
</evidence>
<dbReference type="EMBL" id="JATAAI010000019">
    <property type="protein sequence ID" value="KAK1739042.1"/>
    <property type="molecule type" value="Genomic_DNA"/>
</dbReference>
<dbReference type="PANTHER" id="PTHR33926:SF4">
    <property type="entry name" value="PROTEIN TIC 22, CHLOROPLASTIC"/>
    <property type="match status" value="1"/>
</dbReference>
<name>A0AAD8Y4S4_9STRA</name>
<keyword evidence="4" id="KW-0812">Transmembrane</keyword>
<dbReference type="Proteomes" id="UP001224775">
    <property type="component" value="Unassembled WGS sequence"/>
</dbReference>